<dbReference type="EnsemblPlants" id="TraesCS1A02G003400.1">
    <property type="protein sequence ID" value="TraesCS1A02G003400.1.cds1"/>
    <property type="gene ID" value="TraesCS1A02G003400"/>
</dbReference>
<reference evidence="2" key="1">
    <citation type="submission" date="2018-08" db="EMBL/GenBank/DDBJ databases">
        <authorList>
            <person name="Rossello M."/>
        </authorList>
    </citation>
    <scope>NUCLEOTIDE SEQUENCE [LARGE SCALE GENOMIC DNA]</scope>
    <source>
        <strain evidence="2">cv. Chinese Spring</strain>
    </source>
</reference>
<organism evidence="2">
    <name type="scientific">Triticum aestivum</name>
    <name type="common">Wheat</name>
    <dbReference type="NCBI Taxonomy" id="4565"/>
    <lineage>
        <taxon>Eukaryota</taxon>
        <taxon>Viridiplantae</taxon>
        <taxon>Streptophyta</taxon>
        <taxon>Embryophyta</taxon>
        <taxon>Tracheophyta</taxon>
        <taxon>Spermatophyta</taxon>
        <taxon>Magnoliopsida</taxon>
        <taxon>Liliopsida</taxon>
        <taxon>Poales</taxon>
        <taxon>Poaceae</taxon>
        <taxon>BOP clade</taxon>
        <taxon>Pooideae</taxon>
        <taxon>Triticodae</taxon>
        <taxon>Triticeae</taxon>
        <taxon>Triticinae</taxon>
        <taxon>Triticum</taxon>
    </lineage>
</organism>
<dbReference type="GO" id="GO:0016747">
    <property type="term" value="F:acyltransferase activity, transferring groups other than amino-acyl groups"/>
    <property type="evidence" value="ECO:0007669"/>
    <property type="project" value="UniProtKB-ARBA"/>
</dbReference>
<reference evidence="2" key="2">
    <citation type="submission" date="2018-10" db="UniProtKB">
        <authorList>
            <consortium name="EnsemblPlants"/>
        </authorList>
    </citation>
    <scope>IDENTIFICATION</scope>
</reference>
<sequence length="420" mass="45511">MSVVVISKSPPVLVEPWEATVTGGDINLSSYDKMFGGRSVTVLFIFACSIPDPVETIKRGLSQALVHYYLIAGRLAAGDAAGEFVIKCTGEGVSFVAASANCAINDVPEFCDSSLQEELAIFHAAEGFSNTEPLVLMQVTVFTCGGFVMGVTWNHAVGDGTGMAQFMQAIGELARGLPSPSVIPVRSKNSLVLDLPPFSTNFVQFLGMLQPSPMVFLDITVPSSLVNRIKSTYTMNYHRPCTVFEAVAAVLWQCRTRAIMSDPSALAVLTFPANARKHAVAREGFYGNCVTAQLVTATSGAVANGDLMELVKMIQHAKDRVPGQSKIDELRQLDGYNLFFMSCWRNLGMEAIDFGFGPPARLMEYTKERTTLPSCATCVPCNDEYNVQSICVIQEHADAFIRELAKSHLTYNPLSASSKL</sequence>
<comment type="similarity">
    <text evidence="1">Belongs to the plant acyltransferase family.</text>
</comment>
<dbReference type="Gramene" id="TraesJAG1A03G00004480.1">
    <property type="protein sequence ID" value="TraesJAG1A03G00004480.1.CDS1"/>
    <property type="gene ID" value="TraesJAG1A03G00004480"/>
</dbReference>
<dbReference type="SMR" id="A0A3B5XT49"/>
<gene>
    <name evidence="2" type="primary">LOC123061755</name>
</gene>
<dbReference type="Pfam" id="PF02458">
    <property type="entry name" value="Transferase"/>
    <property type="match status" value="1"/>
</dbReference>
<dbReference type="Gramene" id="TraesLAC1A03G00005060.1">
    <property type="protein sequence ID" value="TraesLAC1A03G00005060.1.CDS1"/>
    <property type="gene ID" value="TraesLAC1A03G00005060"/>
</dbReference>
<dbReference type="RefSeq" id="XP_044340974.1">
    <property type="nucleotide sequence ID" value="XM_044485039.1"/>
</dbReference>
<dbReference type="GeneID" id="123061755"/>
<dbReference type="Proteomes" id="UP000019116">
    <property type="component" value="Chromosome 1A"/>
</dbReference>
<name>A0A3B5XT49_WHEAT</name>
<dbReference type="InterPro" id="IPR023213">
    <property type="entry name" value="CAT-like_dom_sf"/>
</dbReference>
<proteinExistence type="inferred from homology"/>
<dbReference type="Gramene" id="TraesWEE_scaffold_090554_01G000100.1">
    <property type="protein sequence ID" value="TraesWEE_scaffold_090554_01G000100.1"/>
    <property type="gene ID" value="TraesWEE_scaffold_090554_01G000100"/>
</dbReference>
<accession>A0A3B5XT49</accession>
<dbReference type="KEGG" id="taes:123061755"/>
<keyword evidence="3" id="KW-1185">Reference proteome</keyword>
<dbReference type="Gramene" id="TraesCAD_scaffold_019095_01G000300.1">
    <property type="protein sequence ID" value="TraesCAD_scaffold_019095_01G000300.1"/>
    <property type="gene ID" value="TraesCAD_scaffold_019095_01G000300"/>
</dbReference>
<evidence type="ECO:0000256" key="1">
    <source>
        <dbReference type="ARBA" id="ARBA00009861"/>
    </source>
</evidence>
<dbReference type="Gramene" id="TraesCS1A02G003400.1">
    <property type="protein sequence ID" value="TraesCS1A02G003400.1.cds1"/>
    <property type="gene ID" value="TraesCS1A02G003400"/>
</dbReference>
<dbReference type="Gene3D" id="3.30.559.10">
    <property type="entry name" value="Chloramphenicol acetyltransferase-like domain"/>
    <property type="match status" value="2"/>
</dbReference>
<dbReference type="PaxDb" id="4565-Traes_1AS_847CEA263.1"/>
<dbReference type="PANTHER" id="PTHR31147:SF61">
    <property type="entry name" value="ACYL TRANSFERASE 15"/>
    <property type="match status" value="1"/>
</dbReference>
<dbReference type="Gramene" id="TraesLDM1A03G00002370.1">
    <property type="protein sequence ID" value="TraesLDM1A03G00002370.1.CDS1"/>
    <property type="gene ID" value="TraesLDM1A03G00002370"/>
</dbReference>
<dbReference type="Gramene" id="TraesSTA1A03G00000890.1">
    <property type="protein sequence ID" value="TraesSTA1A03G00000890.1.CDS1"/>
    <property type="gene ID" value="TraesSTA1A03G00000890"/>
</dbReference>
<evidence type="ECO:0000313" key="2">
    <source>
        <dbReference type="EnsemblPlants" id="TraesCS1A02G003400.1.cds1"/>
    </source>
</evidence>
<protein>
    <submittedName>
        <fullName evidence="2">Uncharacterized protein</fullName>
    </submittedName>
</protein>
<dbReference type="OMA" id="YYHIAGR"/>
<dbReference type="PANTHER" id="PTHR31147">
    <property type="entry name" value="ACYL TRANSFERASE 4"/>
    <property type="match status" value="1"/>
</dbReference>
<dbReference type="AlphaFoldDB" id="A0A3B5XT49"/>
<dbReference type="Gramene" id="TraesMAC1A03G00001240.1">
    <property type="protein sequence ID" value="TraesMAC1A03G00001240.1.CDS1"/>
    <property type="gene ID" value="TraesMAC1A03G00001240"/>
</dbReference>
<dbReference type="Gramene" id="TraesCS1A03G0010400.1">
    <property type="protein sequence ID" value="TraesCS1A03G0010400.1.CDS1"/>
    <property type="gene ID" value="TraesCS1A03G0010400"/>
</dbReference>
<dbReference type="InterPro" id="IPR050898">
    <property type="entry name" value="Plant_acyltransferase"/>
</dbReference>
<dbReference type="OrthoDB" id="671439at2759"/>
<evidence type="ECO:0000313" key="3">
    <source>
        <dbReference type="Proteomes" id="UP000019116"/>
    </source>
</evidence>